<protein>
    <recommendedName>
        <fullName evidence="5">LPXTG-domain-containing protein cell wall anchor domain</fullName>
    </recommendedName>
</protein>
<evidence type="ECO:0000313" key="3">
    <source>
        <dbReference type="EMBL" id="MDT2545956.1"/>
    </source>
</evidence>
<dbReference type="Proteomes" id="UP001254770">
    <property type="component" value="Unassembled WGS sequence"/>
</dbReference>
<organism evidence="3 4">
    <name type="scientific">Enterococcus raffinosus</name>
    <dbReference type="NCBI Taxonomy" id="71452"/>
    <lineage>
        <taxon>Bacteria</taxon>
        <taxon>Bacillati</taxon>
        <taxon>Bacillota</taxon>
        <taxon>Bacilli</taxon>
        <taxon>Lactobacillales</taxon>
        <taxon>Enterococcaceae</taxon>
        <taxon>Enterococcus</taxon>
    </lineage>
</organism>
<dbReference type="AlphaFoldDB" id="A0AAW8T9G3"/>
<sequence>MIIKKSKVCFSIILIVMGIGSLFMGTSTRADEVTEDKTELSVSLKHKILPDKLPGSETTTSKPSQRTPFQSKKRSGTLLKTGSIRNNWALLGILTITLVCIFRYRGERKKLES</sequence>
<comment type="caution">
    <text evidence="3">The sequence shown here is derived from an EMBL/GenBank/DDBJ whole genome shotgun (WGS) entry which is preliminary data.</text>
</comment>
<evidence type="ECO:0000256" key="1">
    <source>
        <dbReference type="SAM" id="MobiDB-lite"/>
    </source>
</evidence>
<dbReference type="EMBL" id="JARPXL010000021">
    <property type="protein sequence ID" value="MDT2545956.1"/>
    <property type="molecule type" value="Genomic_DNA"/>
</dbReference>
<keyword evidence="2" id="KW-0812">Transmembrane</keyword>
<keyword evidence="2" id="KW-1133">Transmembrane helix</keyword>
<accession>A0AAW8T9G3</accession>
<feature type="transmembrane region" description="Helical" evidence="2">
    <location>
        <begin position="88"/>
        <end position="104"/>
    </location>
</feature>
<evidence type="ECO:0008006" key="5">
    <source>
        <dbReference type="Google" id="ProtNLM"/>
    </source>
</evidence>
<reference evidence="3" key="1">
    <citation type="submission" date="2023-03" db="EMBL/GenBank/DDBJ databases">
        <authorList>
            <person name="Shen W."/>
            <person name="Cai J."/>
        </authorList>
    </citation>
    <scope>NUCLEOTIDE SEQUENCE</scope>
    <source>
        <strain evidence="3">Y15</strain>
    </source>
</reference>
<proteinExistence type="predicted"/>
<name>A0AAW8T9G3_9ENTE</name>
<feature type="region of interest" description="Disordered" evidence="1">
    <location>
        <begin position="49"/>
        <end position="75"/>
    </location>
</feature>
<gene>
    <name evidence="3" type="ORF">P7D69_16525</name>
</gene>
<evidence type="ECO:0000313" key="4">
    <source>
        <dbReference type="Proteomes" id="UP001254770"/>
    </source>
</evidence>
<feature type="compositionally biased region" description="Polar residues" evidence="1">
    <location>
        <begin position="56"/>
        <end position="70"/>
    </location>
</feature>
<keyword evidence="2" id="KW-0472">Membrane</keyword>
<dbReference type="RefSeq" id="WP_222227517.1">
    <property type="nucleotide sequence ID" value="NZ_CP081847.1"/>
</dbReference>
<evidence type="ECO:0000256" key="2">
    <source>
        <dbReference type="SAM" id="Phobius"/>
    </source>
</evidence>